<feature type="domain" description="HNH nuclease" evidence="1">
    <location>
        <begin position="108"/>
        <end position="150"/>
    </location>
</feature>
<keyword evidence="2" id="KW-0378">Hydrolase</keyword>
<name>A0ABT5RJ44_9PSED</name>
<accession>A0ABT5RJ44</accession>
<keyword evidence="2" id="KW-0255">Endonuclease</keyword>
<dbReference type="Proteomes" id="UP001150614">
    <property type="component" value="Unassembled WGS sequence"/>
</dbReference>
<dbReference type="Pfam" id="PF13392">
    <property type="entry name" value="HNH_3"/>
    <property type="match status" value="1"/>
</dbReference>
<dbReference type="EMBL" id="JANCLL010000024">
    <property type="protein sequence ID" value="MDD1946011.1"/>
    <property type="molecule type" value="Genomic_DNA"/>
</dbReference>
<comment type="caution">
    <text evidence="2">The sequence shown here is derived from an EMBL/GenBank/DDBJ whole genome shotgun (WGS) entry which is preliminary data.</text>
</comment>
<proteinExistence type="predicted"/>
<protein>
    <submittedName>
        <fullName evidence="2">HNH endonuclease</fullName>
    </submittedName>
</protein>
<keyword evidence="2" id="KW-0540">Nuclease</keyword>
<keyword evidence="3" id="KW-1185">Reference proteome</keyword>
<dbReference type="InterPro" id="IPR044925">
    <property type="entry name" value="His-Me_finger_sf"/>
</dbReference>
<dbReference type="InterPro" id="IPR003615">
    <property type="entry name" value="HNH_nuc"/>
</dbReference>
<evidence type="ECO:0000313" key="3">
    <source>
        <dbReference type="Proteomes" id="UP001150614"/>
    </source>
</evidence>
<gene>
    <name evidence="2" type="ORF">NMG11_19500</name>
</gene>
<reference evidence="2" key="1">
    <citation type="submission" date="2022-07" db="EMBL/GenBank/DDBJ databases">
        <title>Draft genome of Pseudomonas carnis strain LP isolated from cheese.</title>
        <authorList>
            <person name="Wolfe B.E."/>
        </authorList>
    </citation>
    <scope>NUCLEOTIDE SEQUENCE</scope>
    <source>
        <strain evidence="2">LP</strain>
    </source>
</reference>
<evidence type="ECO:0000259" key="1">
    <source>
        <dbReference type="Pfam" id="PF13392"/>
    </source>
</evidence>
<sequence length="183" mass="20814">MHKDRGERKRVRWTEAEDATLRSLYPDSAPDALAQALPGRTYSSLITRAHTLGVGKSQKYLREVGIASMKLGMERYGKGLWEKPIGATYDNGDRTLVKVASPDVWRPLHHQVWEQANGPIPEGLLVVAKDGNLKNVDLQNLCLRTFSEHVVRSCPNYRHLPEEIVDILHLQNEIKKEIKRKKS</sequence>
<dbReference type="SUPFAM" id="SSF54060">
    <property type="entry name" value="His-Me finger endonucleases"/>
    <property type="match status" value="1"/>
</dbReference>
<organism evidence="2 3">
    <name type="scientific">Pseudomonas carnis</name>
    <dbReference type="NCBI Taxonomy" id="2487355"/>
    <lineage>
        <taxon>Bacteria</taxon>
        <taxon>Pseudomonadati</taxon>
        <taxon>Pseudomonadota</taxon>
        <taxon>Gammaproteobacteria</taxon>
        <taxon>Pseudomonadales</taxon>
        <taxon>Pseudomonadaceae</taxon>
        <taxon>Pseudomonas</taxon>
    </lineage>
</organism>
<dbReference type="GO" id="GO:0004519">
    <property type="term" value="F:endonuclease activity"/>
    <property type="evidence" value="ECO:0007669"/>
    <property type="project" value="UniProtKB-KW"/>
</dbReference>
<evidence type="ECO:0000313" key="2">
    <source>
        <dbReference type="EMBL" id="MDD1946011.1"/>
    </source>
</evidence>